<proteinExistence type="predicted"/>
<protein>
    <submittedName>
        <fullName evidence="1">Uncharacterized protein</fullName>
    </submittedName>
</protein>
<dbReference type="AlphaFoldDB" id="A0AAN7SBV3"/>
<evidence type="ECO:0000313" key="2">
    <source>
        <dbReference type="Proteomes" id="UP001333110"/>
    </source>
</evidence>
<gene>
    <name evidence="1" type="ORF">QYF61_010599</name>
</gene>
<evidence type="ECO:0000313" key="1">
    <source>
        <dbReference type="EMBL" id="KAK4824088.1"/>
    </source>
</evidence>
<keyword evidence="2" id="KW-1185">Reference proteome</keyword>
<accession>A0AAN7SBV3</accession>
<comment type="caution">
    <text evidence="1">The sequence shown here is derived from an EMBL/GenBank/DDBJ whole genome shotgun (WGS) entry which is preliminary data.</text>
</comment>
<name>A0AAN7SBV3_MYCAM</name>
<organism evidence="1 2">
    <name type="scientific">Mycteria americana</name>
    <name type="common">Wood stork</name>
    <dbReference type="NCBI Taxonomy" id="33587"/>
    <lineage>
        <taxon>Eukaryota</taxon>
        <taxon>Metazoa</taxon>
        <taxon>Chordata</taxon>
        <taxon>Craniata</taxon>
        <taxon>Vertebrata</taxon>
        <taxon>Euteleostomi</taxon>
        <taxon>Archelosauria</taxon>
        <taxon>Archosauria</taxon>
        <taxon>Dinosauria</taxon>
        <taxon>Saurischia</taxon>
        <taxon>Theropoda</taxon>
        <taxon>Coelurosauria</taxon>
        <taxon>Aves</taxon>
        <taxon>Neognathae</taxon>
        <taxon>Neoaves</taxon>
        <taxon>Aequornithes</taxon>
        <taxon>Ciconiiformes</taxon>
        <taxon>Ciconiidae</taxon>
        <taxon>Mycteria</taxon>
    </lineage>
</organism>
<dbReference type="Proteomes" id="UP001333110">
    <property type="component" value="Unassembled WGS sequence"/>
</dbReference>
<sequence length="97" mass="10875">MPGINTGANSYCLTPLLINWMMCQSSFSASLQKIFAIQGDLVRLEIWADRSLMKFNKGKSKVLLLGQTNPMHQLQLGLTISKAALEKSNWGSWWTTN</sequence>
<dbReference type="EMBL" id="JAUNZN010000003">
    <property type="protein sequence ID" value="KAK4824088.1"/>
    <property type="molecule type" value="Genomic_DNA"/>
</dbReference>
<reference evidence="1 2" key="1">
    <citation type="journal article" date="2023" name="J. Hered.">
        <title>Chromosome-level genome of the wood stork (Mycteria americana) provides insight into avian chromosome evolution.</title>
        <authorList>
            <person name="Flamio R. Jr."/>
            <person name="Ramstad K.M."/>
        </authorList>
    </citation>
    <scope>NUCLEOTIDE SEQUENCE [LARGE SCALE GENOMIC DNA]</scope>
    <source>
        <strain evidence="1">JAX WOST 10</strain>
    </source>
</reference>